<evidence type="ECO:0000313" key="10">
    <source>
        <dbReference type="Proteomes" id="UP000286581"/>
    </source>
</evidence>
<keyword evidence="3" id="KW-0464">Manganese</keyword>
<dbReference type="InterPro" id="IPR004216">
    <property type="entry name" value="Fuc/Ara_isomerase_C"/>
</dbReference>
<gene>
    <name evidence="8" type="ORF">DWV78_15930</name>
    <name evidence="6" type="ORF">ERS852580_02251</name>
    <name evidence="7" type="ORF">LK487_11685</name>
</gene>
<dbReference type="GO" id="GO:0005829">
    <property type="term" value="C:cytosol"/>
    <property type="evidence" value="ECO:0007669"/>
    <property type="project" value="TreeGrafter"/>
</dbReference>
<dbReference type="PANTHER" id="PTHR38464">
    <property type="entry name" value="L-ARABINOSE ISOMERASE"/>
    <property type="match status" value="1"/>
</dbReference>
<reference evidence="8 10" key="2">
    <citation type="submission" date="2018-08" db="EMBL/GenBank/DDBJ databases">
        <title>A genome reference for cultivated species of the human gut microbiota.</title>
        <authorList>
            <person name="Zou Y."/>
            <person name="Xue W."/>
            <person name="Luo G."/>
        </authorList>
    </citation>
    <scope>NUCLEOTIDE SEQUENCE [LARGE SCALE GENOMIC DNA]</scope>
    <source>
        <strain evidence="8 10">AF12-8</strain>
    </source>
</reference>
<dbReference type="GO" id="GO:0008733">
    <property type="term" value="F:L-arabinose isomerase activity"/>
    <property type="evidence" value="ECO:0007669"/>
    <property type="project" value="InterPro"/>
</dbReference>
<keyword evidence="2" id="KW-0054">Arabinose catabolism</keyword>
<proteinExistence type="predicted"/>
<evidence type="ECO:0000256" key="1">
    <source>
        <dbReference type="ARBA" id="ARBA00022723"/>
    </source>
</evidence>
<dbReference type="InterPro" id="IPR009015">
    <property type="entry name" value="Fucose_isomerase_N/cen_sf"/>
</dbReference>
<keyword evidence="4 6" id="KW-0413">Isomerase</keyword>
<dbReference type="RefSeq" id="WP_055238314.1">
    <property type="nucleotide sequence ID" value="NZ_CP143947.1"/>
</dbReference>
<evidence type="ECO:0000256" key="3">
    <source>
        <dbReference type="ARBA" id="ARBA00023211"/>
    </source>
</evidence>
<sequence>MLVETKAKVGVFAIALGAYLPQFPTLVPEFEAQYEAFKKTIPDTVELVDGGIVTTKELSMKAGDKFRSADVDLVILQLLTYATSYNMLPAVRDLNVPVVLVNVQKRKAPDYANTDTPTWLGELYACGAVGEMVADLERAGKRHAVITGVVEGGDNYVAAEIEQWCKAAQVRRRFRYTNIAQIGRPYPGMMDLYIDETNLYNRMGLYTKQFDWEKMWAIADHITDENAIRTKAEDILETFDIAPDKDGKAATVETVWDMAKYVVAFEEWVKEEDIGMVASHYDGYARGIAGKLDSMLIPAFSMLIKQGTACAVEGDIKVAMAMSILKTIAGTGQLSEMYSIDFNEDICIIGHSGSGDAAISQAKKPTIKIVDVFHGKTGGGYLTQFYPPAADVTYLGITQDMNGKFKFVAAEGVNEEGPIFTFGDTNMRTRFSIGAREFCNRWSEAGPTHHMAAAVGRHIDTILKVAKILDVPVDIICR</sequence>
<dbReference type="EMBL" id="CYXM01000010">
    <property type="protein sequence ID" value="CUN15564.1"/>
    <property type="molecule type" value="Genomic_DNA"/>
</dbReference>
<organism evidence="6 9">
    <name type="scientific">Agathobacter rectalis</name>
    <dbReference type="NCBI Taxonomy" id="39491"/>
    <lineage>
        <taxon>Bacteria</taxon>
        <taxon>Bacillati</taxon>
        <taxon>Bacillota</taxon>
        <taxon>Clostridia</taxon>
        <taxon>Lachnospirales</taxon>
        <taxon>Lachnospiraceae</taxon>
        <taxon>Agathobacter</taxon>
    </lineage>
</organism>
<dbReference type="EMBL" id="QSAE01000105">
    <property type="protein sequence ID" value="RGW34191.1"/>
    <property type="molecule type" value="Genomic_DNA"/>
</dbReference>
<dbReference type="OrthoDB" id="3194672at2"/>
<evidence type="ECO:0000313" key="7">
    <source>
        <dbReference type="EMBL" id="MCC2747681.1"/>
    </source>
</evidence>
<dbReference type="SUPFAM" id="SSF50443">
    <property type="entry name" value="FucI/AraA C-terminal domain-like"/>
    <property type="match status" value="1"/>
</dbReference>
<evidence type="ECO:0000256" key="4">
    <source>
        <dbReference type="ARBA" id="ARBA00023235"/>
    </source>
</evidence>
<dbReference type="Proteomes" id="UP000095673">
    <property type="component" value="Unassembled WGS sequence"/>
</dbReference>
<accession>A0A173UL61</accession>
<evidence type="ECO:0000313" key="6">
    <source>
        <dbReference type="EMBL" id="CUN15564.1"/>
    </source>
</evidence>
<dbReference type="GO" id="GO:0046872">
    <property type="term" value="F:metal ion binding"/>
    <property type="evidence" value="ECO:0007669"/>
    <property type="project" value="UniProtKB-KW"/>
</dbReference>
<dbReference type="EMBL" id="JAJFBX010000017">
    <property type="protein sequence ID" value="MCC2747681.1"/>
    <property type="molecule type" value="Genomic_DNA"/>
</dbReference>
<dbReference type="Gene3D" id="3.40.50.10940">
    <property type="match status" value="1"/>
</dbReference>
<dbReference type="InterPro" id="IPR038583">
    <property type="entry name" value="AraA_N_sf"/>
</dbReference>
<name>A0A173UL61_9FIRM</name>
<protein>
    <submittedName>
        <fullName evidence="6 7">Arabinose isomerase</fullName>
    </submittedName>
</protein>
<evidence type="ECO:0000256" key="2">
    <source>
        <dbReference type="ARBA" id="ARBA00022935"/>
    </source>
</evidence>
<dbReference type="SUPFAM" id="SSF53743">
    <property type="entry name" value="FucI/AraA N-terminal and middle domains"/>
    <property type="match status" value="1"/>
</dbReference>
<dbReference type="Proteomes" id="UP000286581">
    <property type="component" value="Unassembled WGS sequence"/>
</dbReference>
<reference evidence="6 9" key="1">
    <citation type="submission" date="2015-09" db="EMBL/GenBank/DDBJ databases">
        <authorList>
            <consortium name="Pathogen Informatics"/>
        </authorList>
    </citation>
    <scope>NUCLEOTIDE SEQUENCE [LARGE SCALE GENOMIC DNA]</scope>
    <source>
        <strain evidence="6 9">2789STDY5834968</strain>
    </source>
</reference>
<dbReference type="Proteomes" id="UP001197847">
    <property type="component" value="Unassembled WGS sequence"/>
</dbReference>
<dbReference type="GO" id="GO:0019569">
    <property type="term" value="P:L-arabinose catabolic process to D-xylulose 5-phosphate"/>
    <property type="evidence" value="ECO:0007669"/>
    <property type="project" value="TreeGrafter"/>
</dbReference>
<keyword evidence="5" id="KW-0119">Carbohydrate metabolism</keyword>
<dbReference type="AlphaFoldDB" id="A0A173UL61"/>
<keyword evidence="1" id="KW-0479">Metal-binding</keyword>
<evidence type="ECO:0000313" key="8">
    <source>
        <dbReference type="EMBL" id="RGW34191.1"/>
    </source>
</evidence>
<reference evidence="7" key="3">
    <citation type="submission" date="2021-10" db="EMBL/GenBank/DDBJ databases">
        <title>Collection of gut derived symbiotic bacterial strains cultured from healthy donors.</title>
        <authorList>
            <person name="Lin H."/>
            <person name="Littmann E."/>
            <person name="Claire K."/>
            <person name="Pamer E."/>
        </authorList>
    </citation>
    <scope>NUCLEOTIDE SEQUENCE</scope>
    <source>
        <strain evidence="7">MSK.22.92</strain>
    </source>
</reference>
<dbReference type="PANTHER" id="PTHR38464:SF1">
    <property type="entry name" value="L-ARABINOSE ISOMERASE"/>
    <property type="match status" value="1"/>
</dbReference>
<dbReference type="InterPro" id="IPR003762">
    <property type="entry name" value="Lara_isomerase"/>
</dbReference>
<evidence type="ECO:0000256" key="5">
    <source>
        <dbReference type="ARBA" id="ARBA00023277"/>
    </source>
</evidence>
<evidence type="ECO:0000313" key="9">
    <source>
        <dbReference type="Proteomes" id="UP000095673"/>
    </source>
</evidence>